<organism evidence="3 4">
    <name type="scientific">Mammaliicoccus vitulinus</name>
    <dbReference type="NCBI Taxonomy" id="71237"/>
    <lineage>
        <taxon>Bacteria</taxon>
        <taxon>Bacillati</taxon>
        <taxon>Bacillota</taxon>
        <taxon>Bacilli</taxon>
        <taxon>Bacillales</taxon>
        <taxon>Staphylococcaceae</taxon>
        <taxon>Mammaliicoccus</taxon>
    </lineage>
</organism>
<dbReference type="STRING" id="1167632.GCA_000286335_02261"/>
<reference evidence="3 4" key="1">
    <citation type="journal article" date="2016" name="Front. Microbiol.">
        <title>Comprehensive Phylogenetic Analysis of Bovine Non-aureus Staphylococci Species Based on Whole-Genome Sequencing.</title>
        <authorList>
            <person name="Naushad S."/>
            <person name="Barkema H.W."/>
            <person name="Luby C."/>
            <person name="Condas L.A."/>
            <person name="Nobrega D.B."/>
            <person name="Carson D.A."/>
            <person name="De Buck J."/>
        </authorList>
    </citation>
    <scope>NUCLEOTIDE SEQUENCE [LARGE SCALE GENOMIC DNA]</scope>
    <source>
        <strain evidence="3 4">SNUC 2204</strain>
    </source>
</reference>
<accession>A0A2T4PVG0</accession>
<dbReference type="AlphaFoldDB" id="A0A2T4PVG0"/>
<gene>
    <name evidence="3" type="ORF">BU072_03200</name>
</gene>
<dbReference type="GO" id="GO:0015562">
    <property type="term" value="F:efflux transmembrane transporter activity"/>
    <property type="evidence" value="ECO:0007669"/>
    <property type="project" value="TreeGrafter"/>
</dbReference>
<name>A0A2T4PVG0_9STAP</name>
<protein>
    <submittedName>
        <fullName evidence="3">RND transporter</fullName>
    </submittedName>
</protein>
<feature type="region of interest" description="Disordered" evidence="1">
    <location>
        <begin position="212"/>
        <end position="272"/>
    </location>
</feature>
<feature type="compositionally biased region" description="Polar residues" evidence="1">
    <location>
        <begin position="254"/>
        <end position="265"/>
    </location>
</feature>
<evidence type="ECO:0000256" key="1">
    <source>
        <dbReference type="SAM" id="MobiDB-lite"/>
    </source>
</evidence>
<dbReference type="Gene3D" id="2.40.420.20">
    <property type="match status" value="1"/>
</dbReference>
<dbReference type="RefSeq" id="WP_107556723.1">
    <property type="nucleotide sequence ID" value="NZ_PZFK01000005.1"/>
</dbReference>
<feature type="domain" description="Multidrug resistance protein MdtA-like C-terminal permuted SH3" evidence="2">
    <location>
        <begin position="307"/>
        <end position="350"/>
    </location>
</feature>
<dbReference type="InterPro" id="IPR058627">
    <property type="entry name" value="MdtA-like_C"/>
</dbReference>
<proteinExistence type="predicted"/>
<dbReference type="GO" id="GO:1990281">
    <property type="term" value="C:efflux pump complex"/>
    <property type="evidence" value="ECO:0007669"/>
    <property type="project" value="TreeGrafter"/>
</dbReference>
<dbReference type="PANTHER" id="PTHR30469">
    <property type="entry name" value="MULTIDRUG RESISTANCE PROTEIN MDTA"/>
    <property type="match status" value="1"/>
</dbReference>
<evidence type="ECO:0000259" key="2">
    <source>
        <dbReference type="Pfam" id="PF25967"/>
    </source>
</evidence>
<dbReference type="EMBL" id="PZFK01000005">
    <property type="protein sequence ID" value="PTI30429.1"/>
    <property type="molecule type" value="Genomic_DNA"/>
</dbReference>
<dbReference type="Proteomes" id="UP000241209">
    <property type="component" value="Unassembled WGS sequence"/>
</dbReference>
<comment type="caution">
    <text evidence="3">The sequence shown here is derived from an EMBL/GenBank/DDBJ whole genome shotgun (WGS) entry which is preliminary data.</text>
</comment>
<evidence type="ECO:0000313" key="3">
    <source>
        <dbReference type="EMBL" id="PTI30429.1"/>
    </source>
</evidence>
<dbReference type="PANTHER" id="PTHR30469:SF15">
    <property type="entry name" value="HLYD FAMILY OF SECRETION PROTEINS"/>
    <property type="match status" value="1"/>
</dbReference>
<evidence type="ECO:0000313" key="4">
    <source>
        <dbReference type="Proteomes" id="UP000241209"/>
    </source>
</evidence>
<dbReference type="Gene3D" id="2.40.30.170">
    <property type="match status" value="1"/>
</dbReference>
<sequence>MKKKVLWIIGIIALLLLVGVAFIIKQTTAEGGDDDKKDDYDTYEVKEESPLNISGKAAPTKIKTYNNNDQLGDFVSTVVEDGQKVKQGDQLINYNINDQKRQDSQEKVDEAQKKVDQDYQNINQQPNNNDLQKTLSKDLDVLNDTQKQLSKYNSQVNESMYASFDGKVEMDNDNEANSGEPVLKLVSDESQIKTSISEFDINKIKVGDSVNVSVSSTGDEGKGKVAKISELPTSYEDKSQESAMGASESEGETPETSNPTSNNPSVGKDNSKYQVTVGKINIPIRSGFSTEGKIPLDAIKLPKSVLAKGNHVFVLDKNNKVEKLHINITRQNGEIFVEKGLNSGEKLIVSPKKTLNNGEKVEVSS</sequence>
<dbReference type="Pfam" id="PF25967">
    <property type="entry name" value="RND-MFP_C"/>
    <property type="match status" value="1"/>
</dbReference>